<evidence type="ECO:0000313" key="2">
    <source>
        <dbReference type="Proteomes" id="UP000191116"/>
    </source>
</evidence>
<dbReference type="AlphaFoldDB" id="A0A1T4PVK8"/>
<proteinExistence type="predicted"/>
<dbReference type="EMBL" id="FUWP01000003">
    <property type="protein sequence ID" value="SJZ94948.1"/>
    <property type="molecule type" value="Genomic_DNA"/>
</dbReference>
<dbReference type="Proteomes" id="UP000191116">
    <property type="component" value="Unassembled WGS sequence"/>
</dbReference>
<reference evidence="1 2" key="1">
    <citation type="submission" date="2017-02" db="EMBL/GenBank/DDBJ databases">
        <authorList>
            <person name="Peterson S.W."/>
        </authorList>
    </citation>
    <scope>NUCLEOTIDE SEQUENCE [LARGE SCALE GENOMIC DNA]</scope>
    <source>
        <strain evidence="1 2">CECT 9189</strain>
    </source>
</reference>
<dbReference type="GeneID" id="29946215"/>
<gene>
    <name evidence="1" type="ORF">CZ814_00871</name>
</gene>
<organism evidence="1 2">
    <name type="scientific">Photobacterium toruni</name>
    <dbReference type="NCBI Taxonomy" id="1935446"/>
    <lineage>
        <taxon>Bacteria</taxon>
        <taxon>Pseudomonadati</taxon>
        <taxon>Pseudomonadota</taxon>
        <taxon>Gammaproteobacteria</taxon>
        <taxon>Vibrionales</taxon>
        <taxon>Vibrionaceae</taxon>
        <taxon>Photobacterium</taxon>
    </lineage>
</organism>
<protein>
    <submittedName>
        <fullName evidence="1">Uncharacterized protein</fullName>
    </submittedName>
</protein>
<accession>A0A1T4PVK8</accession>
<sequence>MENLNWRALEFILNAAAQNTLECCNEEVLFLVGLIIKQEQKRQLDAACVEELKAMIIDYEVALLARETLLSPKP</sequence>
<name>A0A1T4PVK8_9GAMM</name>
<dbReference type="RefSeq" id="WP_036792484.1">
    <property type="nucleotide sequence ID" value="NZ_AP024855.1"/>
</dbReference>
<evidence type="ECO:0000313" key="1">
    <source>
        <dbReference type="EMBL" id="SJZ94948.1"/>
    </source>
</evidence>